<keyword evidence="2" id="KW-0560">Oxidoreductase</keyword>
<accession>A0A239B674</accession>
<evidence type="ECO:0000259" key="1">
    <source>
        <dbReference type="PROSITE" id="PS51819"/>
    </source>
</evidence>
<organism evidence="2 3">
    <name type="scientific">Antarctobacter heliothermus</name>
    <dbReference type="NCBI Taxonomy" id="74033"/>
    <lineage>
        <taxon>Bacteria</taxon>
        <taxon>Pseudomonadati</taxon>
        <taxon>Pseudomonadota</taxon>
        <taxon>Alphaproteobacteria</taxon>
        <taxon>Rhodobacterales</taxon>
        <taxon>Roseobacteraceae</taxon>
        <taxon>Antarctobacter</taxon>
    </lineage>
</organism>
<dbReference type="PANTHER" id="PTHR36437">
    <property type="entry name" value="GLYOXALASE/BLEOMYCIN RESISTANCE PROTEIN/DIOXYGENASE"/>
    <property type="match status" value="1"/>
</dbReference>
<dbReference type="Pfam" id="PF00903">
    <property type="entry name" value="Glyoxalase"/>
    <property type="match status" value="1"/>
</dbReference>
<dbReference type="InterPro" id="IPR004360">
    <property type="entry name" value="Glyas_Fos-R_dOase_dom"/>
</dbReference>
<dbReference type="Proteomes" id="UP000198440">
    <property type="component" value="Unassembled WGS sequence"/>
</dbReference>
<name>A0A239B674_9RHOB</name>
<dbReference type="EMBL" id="FZON01000002">
    <property type="protein sequence ID" value="SNS03279.1"/>
    <property type="molecule type" value="Genomic_DNA"/>
</dbReference>
<reference evidence="2 3" key="1">
    <citation type="submission" date="2017-06" db="EMBL/GenBank/DDBJ databases">
        <authorList>
            <person name="Kim H.J."/>
            <person name="Triplett B.A."/>
        </authorList>
    </citation>
    <scope>NUCLEOTIDE SEQUENCE [LARGE SCALE GENOMIC DNA]</scope>
    <source>
        <strain evidence="2 3">DSM 11445</strain>
    </source>
</reference>
<dbReference type="SUPFAM" id="SSF54593">
    <property type="entry name" value="Glyoxalase/Bleomycin resistance protein/Dihydroxybiphenyl dioxygenase"/>
    <property type="match status" value="1"/>
</dbReference>
<dbReference type="RefSeq" id="WP_245823116.1">
    <property type="nucleotide sequence ID" value="NZ_FZON01000002.1"/>
</dbReference>
<dbReference type="GO" id="GO:0051213">
    <property type="term" value="F:dioxygenase activity"/>
    <property type="evidence" value="ECO:0007669"/>
    <property type="project" value="UniProtKB-KW"/>
</dbReference>
<dbReference type="PANTHER" id="PTHR36437:SF2">
    <property type="entry name" value="GLYOXALASE_BLEOMYCIN RESISTANCE PROTEIN_DIOXYGENASE"/>
    <property type="match status" value="1"/>
</dbReference>
<dbReference type="InterPro" id="IPR037523">
    <property type="entry name" value="VOC_core"/>
</dbReference>
<dbReference type="PROSITE" id="PS51819">
    <property type="entry name" value="VOC"/>
    <property type="match status" value="1"/>
</dbReference>
<evidence type="ECO:0000313" key="2">
    <source>
        <dbReference type="EMBL" id="SNS03279.1"/>
    </source>
</evidence>
<dbReference type="Gene3D" id="3.10.180.10">
    <property type="entry name" value="2,3-Dihydroxybiphenyl 1,2-Dioxygenase, domain 1"/>
    <property type="match status" value="1"/>
</dbReference>
<sequence>MATLSPPSGSDPIHLALIAILVPSHEDGLAFFVDQLGFEVIEDTDMGGGKRWVRVAPRGAQTQFLLACAVGDQRAHIGQQGGRRVWLFLHTDDFARDHAAMCAAGVTFAEAPRHEAYGTVVVLTDPFGNRWDLIEPAATR</sequence>
<dbReference type="AlphaFoldDB" id="A0A239B674"/>
<proteinExistence type="predicted"/>
<evidence type="ECO:0000313" key="3">
    <source>
        <dbReference type="Proteomes" id="UP000198440"/>
    </source>
</evidence>
<gene>
    <name evidence="2" type="ORF">SAMN04488078_100293</name>
</gene>
<keyword evidence="2" id="KW-0223">Dioxygenase</keyword>
<dbReference type="InterPro" id="IPR029068">
    <property type="entry name" value="Glyas_Bleomycin-R_OHBP_Dase"/>
</dbReference>
<protein>
    <submittedName>
        <fullName evidence="2">Catechol 2,3-dioxygenase</fullName>
    </submittedName>
</protein>
<feature type="domain" description="VOC" evidence="1">
    <location>
        <begin position="14"/>
        <end position="136"/>
    </location>
</feature>